<keyword evidence="5" id="KW-0067">ATP-binding</keyword>
<gene>
    <name evidence="9" type="ORF">GGQ64_003631</name>
</gene>
<dbReference type="InterPro" id="IPR042213">
    <property type="entry name" value="NBD_C_sf"/>
</dbReference>
<dbReference type="Gene3D" id="3.40.50.10840">
    <property type="entry name" value="Putative sugar-binding, N-terminal domain"/>
    <property type="match status" value="1"/>
</dbReference>
<dbReference type="EMBL" id="JACIEE010000007">
    <property type="protein sequence ID" value="MBB3978397.1"/>
    <property type="molecule type" value="Genomic_DNA"/>
</dbReference>
<evidence type="ECO:0000256" key="3">
    <source>
        <dbReference type="ARBA" id="ARBA00022741"/>
    </source>
</evidence>
<feature type="domain" description="Four-carbon acid sugar kinase nucleotide binding" evidence="8">
    <location>
        <begin position="268"/>
        <end position="434"/>
    </location>
</feature>
<keyword evidence="2" id="KW-0808">Transferase</keyword>
<protein>
    <submittedName>
        <fullName evidence="9">Uncharacterized protein YgbK (DUF1537 family)</fullName>
    </submittedName>
</protein>
<dbReference type="GO" id="GO:0016301">
    <property type="term" value="F:kinase activity"/>
    <property type="evidence" value="ECO:0007669"/>
    <property type="project" value="UniProtKB-KW"/>
</dbReference>
<reference evidence="9 10" key="1">
    <citation type="submission" date="2020-08" db="EMBL/GenBank/DDBJ databases">
        <title>Genomic Encyclopedia of Type Strains, Phase IV (KMG-IV): sequencing the most valuable type-strain genomes for metagenomic binning, comparative biology and taxonomic classification.</title>
        <authorList>
            <person name="Goeker M."/>
        </authorList>
    </citation>
    <scope>NUCLEOTIDE SEQUENCE [LARGE SCALE GENOMIC DNA]</scope>
    <source>
        <strain evidence="9 10">DSM 100211</strain>
    </source>
</reference>
<evidence type="ECO:0000256" key="2">
    <source>
        <dbReference type="ARBA" id="ARBA00022679"/>
    </source>
</evidence>
<evidence type="ECO:0000313" key="9">
    <source>
        <dbReference type="EMBL" id="MBB3978397.1"/>
    </source>
</evidence>
<evidence type="ECO:0000256" key="1">
    <source>
        <dbReference type="ARBA" id="ARBA00005715"/>
    </source>
</evidence>
<dbReference type="Proteomes" id="UP000574761">
    <property type="component" value="Unassembled WGS sequence"/>
</dbReference>
<name>A0A7W6D985_9HYPH</name>
<organism evidence="9 10">
    <name type="scientific">Mycoplana azooxidifex</name>
    <dbReference type="NCBI Taxonomy" id="1636188"/>
    <lineage>
        <taxon>Bacteria</taxon>
        <taxon>Pseudomonadati</taxon>
        <taxon>Pseudomonadota</taxon>
        <taxon>Alphaproteobacteria</taxon>
        <taxon>Hyphomicrobiales</taxon>
        <taxon>Rhizobiaceae</taxon>
        <taxon>Mycoplana</taxon>
    </lineage>
</organism>
<dbReference type="InterPro" id="IPR010737">
    <property type="entry name" value="4-carb_acid_sugar_kinase_N"/>
</dbReference>
<dbReference type="SUPFAM" id="SSF142764">
    <property type="entry name" value="YgbK-like"/>
    <property type="match status" value="1"/>
</dbReference>
<keyword evidence="4" id="KW-0418">Kinase</keyword>
<proteinExistence type="inferred from homology"/>
<keyword evidence="3" id="KW-0547">Nucleotide-binding</keyword>
<evidence type="ECO:0000313" key="10">
    <source>
        <dbReference type="Proteomes" id="UP000574761"/>
    </source>
</evidence>
<dbReference type="Gene3D" id="3.40.980.20">
    <property type="entry name" value="Four-carbon acid sugar kinase, nucleotide binding domain"/>
    <property type="match status" value="1"/>
</dbReference>
<evidence type="ECO:0000256" key="5">
    <source>
        <dbReference type="ARBA" id="ARBA00022840"/>
    </source>
</evidence>
<evidence type="ECO:0000259" key="7">
    <source>
        <dbReference type="Pfam" id="PF07005"/>
    </source>
</evidence>
<feature type="domain" description="Four-carbon acid sugar kinase N-terminal" evidence="7">
    <location>
        <begin position="8"/>
        <end position="242"/>
    </location>
</feature>
<dbReference type="Pfam" id="PF17042">
    <property type="entry name" value="NBD_C"/>
    <property type="match status" value="1"/>
</dbReference>
<evidence type="ECO:0000259" key="8">
    <source>
        <dbReference type="Pfam" id="PF17042"/>
    </source>
</evidence>
<evidence type="ECO:0000256" key="4">
    <source>
        <dbReference type="ARBA" id="ARBA00022777"/>
    </source>
</evidence>
<dbReference type="InterPro" id="IPR031475">
    <property type="entry name" value="NBD_C"/>
</dbReference>
<dbReference type="RefSeq" id="WP_183806656.1">
    <property type="nucleotide sequence ID" value="NZ_JACIEE010000007.1"/>
</dbReference>
<accession>A0A7W6D985</accession>
<keyword evidence="6" id="KW-0119">Carbohydrate metabolism</keyword>
<dbReference type="GO" id="GO:0005524">
    <property type="term" value="F:ATP binding"/>
    <property type="evidence" value="ECO:0007669"/>
    <property type="project" value="UniProtKB-KW"/>
</dbReference>
<sequence length="443" mass="46772">MSDLLVSYYGDDFTGSTDVMESLASSGIPTVLFLGVPQPEMLQRFADCRAIGIAGTSRSETPEWMQENLVPAFQWLKGLGAAVCHYKVCSTFDSAPQVGNIGKAIEIGRDVFGQASVPVIVGAPQLKRYTAFGHLFAAYQGQVYRIDRHPVMSRHPVTPMTEADLAIHLGRQTDLPVALADLVTLTAPDADARLAALAGTSDILLMDVDSAESQAAAGQQLWRLRTKGGFFVAGSSGVEYALLEAWRQQNLIGGKVEFADPGKVDRLAVVSGSVSPTTERQIRTAVADGFDGIDLDPVSLVGESGDRAIETAVASGIAALKSGRSVLLHTALGPSADRGSEIDRVPSARHRLGRALGTILRRLVESESLSRAVIAGGDTSSHALKELRVEALTTLLPLPQTPGSPLCTAHGSYAPTDGLQIALKGGQIGTDGYFAQIRDGSRA</sequence>
<evidence type="ECO:0000256" key="6">
    <source>
        <dbReference type="ARBA" id="ARBA00023277"/>
    </source>
</evidence>
<comment type="similarity">
    <text evidence="1">Belongs to the four-carbon acid sugar kinase family.</text>
</comment>
<comment type="caution">
    <text evidence="9">The sequence shown here is derived from an EMBL/GenBank/DDBJ whole genome shotgun (WGS) entry which is preliminary data.</text>
</comment>
<keyword evidence="10" id="KW-1185">Reference proteome</keyword>
<dbReference type="Pfam" id="PF07005">
    <property type="entry name" value="SBD_N"/>
    <property type="match status" value="1"/>
</dbReference>
<dbReference type="InterPro" id="IPR037051">
    <property type="entry name" value="4-carb_acid_sugar_kinase_N_sf"/>
</dbReference>
<dbReference type="AlphaFoldDB" id="A0A7W6D985"/>